<dbReference type="Proteomes" id="UP000177230">
    <property type="component" value="Unassembled WGS sequence"/>
</dbReference>
<accession>A0A1F5RBW4</accession>
<proteinExistence type="predicted"/>
<dbReference type="InterPro" id="IPR004260">
    <property type="entry name" value="Pyr-dimer_DNA_glycosylase"/>
</dbReference>
<evidence type="ECO:0000313" key="2">
    <source>
        <dbReference type="Proteomes" id="UP000177230"/>
    </source>
</evidence>
<dbReference type="Pfam" id="PF03013">
    <property type="entry name" value="Pyr_excise"/>
    <property type="match status" value="1"/>
</dbReference>
<evidence type="ECO:0008006" key="3">
    <source>
        <dbReference type="Google" id="ProtNLM"/>
    </source>
</evidence>
<name>A0A1F5RBW4_9BACT</name>
<protein>
    <recommendedName>
        <fullName evidence="3">DNA lyase</fullName>
    </recommendedName>
</protein>
<comment type="caution">
    <text evidence="1">The sequence shown here is derived from an EMBL/GenBank/DDBJ whole genome shotgun (WGS) entry which is preliminary data.</text>
</comment>
<dbReference type="EMBL" id="MFFM01000034">
    <property type="protein sequence ID" value="OGF11949.1"/>
    <property type="molecule type" value="Genomic_DNA"/>
</dbReference>
<organism evidence="1 2">
    <name type="scientific">Candidatus Edwardsbacteria bacterium GWF2_54_11</name>
    <dbReference type="NCBI Taxonomy" id="1817851"/>
    <lineage>
        <taxon>Bacteria</taxon>
        <taxon>Candidatus Edwardsiibacteriota</taxon>
    </lineage>
</organism>
<dbReference type="AlphaFoldDB" id="A0A1F5RBW4"/>
<sequence length="151" mass="17325">MRLWSLHPKYLDRQGLLAVWREGLLAQKVLQGGTKGYRSHPQLQRFKGQKDPLAAIGAYLLGVHEESAARGYSFDGKKISSKKKAPKIKVAAGQVEYELRHLLKKLKKRDVQRHISILSDKNIQTHTLFKVIKGPVEDWERAKKSLHYISF</sequence>
<reference evidence="1 2" key="1">
    <citation type="journal article" date="2016" name="Nat. Commun.">
        <title>Thousands of microbial genomes shed light on interconnected biogeochemical processes in an aquifer system.</title>
        <authorList>
            <person name="Anantharaman K."/>
            <person name="Brown C.T."/>
            <person name="Hug L.A."/>
            <person name="Sharon I."/>
            <person name="Castelle C.J."/>
            <person name="Probst A.J."/>
            <person name="Thomas B.C."/>
            <person name="Singh A."/>
            <person name="Wilkins M.J."/>
            <person name="Karaoz U."/>
            <person name="Brodie E.L."/>
            <person name="Williams K.H."/>
            <person name="Hubbard S.S."/>
            <person name="Banfield J.F."/>
        </authorList>
    </citation>
    <scope>NUCLEOTIDE SEQUENCE [LARGE SCALE GENOMIC DNA]</scope>
</reference>
<gene>
    <name evidence="1" type="ORF">A2024_02875</name>
</gene>
<evidence type="ECO:0000313" key="1">
    <source>
        <dbReference type="EMBL" id="OGF11949.1"/>
    </source>
</evidence>